<organism evidence="1 2">
    <name type="scientific">Asanoa ferruginea</name>
    <dbReference type="NCBI Taxonomy" id="53367"/>
    <lineage>
        <taxon>Bacteria</taxon>
        <taxon>Bacillati</taxon>
        <taxon>Actinomycetota</taxon>
        <taxon>Actinomycetes</taxon>
        <taxon>Micromonosporales</taxon>
        <taxon>Micromonosporaceae</taxon>
        <taxon>Asanoa</taxon>
    </lineage>
</organism>
<evidence type="ECO:0000313" key="1">
    <source>
        <dbReference type="EMBL" id="REF99716.1"/>
    </source>
</evidence>
<name>A0A3D9ZQS6_9ACTN</name>
<reference evidence="1 2" key="1">
    <citation type="submission" date="2018-08" db="EMBL/GenBank/DDBJ databases">
        <title>Sequencing the genomes of 1000 actinobacteria strains.</title>
        <authorList>
            <person name="Klenk H.-P."/>
        </authorList>
    </citation>
    <scope>NUCLEOTIDE SEQUENCE [LARGE SCALE GENOMIC DNA]</scope>
    <source>
        <strain evidence="1 2">DSM 44099</strain>
    </source>
</reference>
<accession>A0A3D9ZQS6</accession>
<keyword evidence="2" id="KW-1185">Reference proteome</keyword>
<dbReference type="EMBL" id="QUMQ01000001">
    <property type="protein sequence ID" value="REF99716.1"/>
    <property type="molecule type" value="Genomic_DNA"/>
</dbReference>
<gene>
    <name evidence="1" type="ORF">DFJ67_5757</name>
</gene>
<protein>
    <submittedName>
        <fullName evidence="1">Uncharacterized protein</fullName>
    </submittedName>
</protein>
<evidence type="ECO:0000313" key="2">
    <source>
        <dbReference type="Proteomes" id="UP000256913"/>
    </source>
</evidence>
<dbReference type="Proteomes" id="UP000256913">
    <property type="component" value="Unassembled WGS sequence"/>
</dbReference>
<comment type="caution">
    <text evidence="1">The sequence shown here is derived from an EMBL/GenBank/DDBJ whole genome shotgun (WGS) entry which is preliminary data.</text>
</comment>
<proteinExistence type="predicted"/>
<sequence>MRAAFPNRLRGAEVAAVEMVILDADVVGCVSAWLRNGGNIDGPHCGHLASCEEQLIRVIPELNGGEAAYYQRLLDMTALVLESLQNPRSG</sequence>
<dbReference type="AlphaFoldDB" id="A0A3D9ZQS6"/>